<name>A0AAV8VIX2_9CUCU</name>
<dbReference type="Pfam" id="PF21738">
    <property type="entry name" value="DJR-like_dom"/>
    <property type="match status" value="2"/>
</dbReference>
<reference evidence="2 3" key="1">
    <citation type="journal article" date="2023" name="Insect Mol. Biol.">
        <title>Genome sequencing provides insights into the evolution of gene families encoding plant cell wall-degrading enzymes in longhorned beetles.</title>
        <authorList>
            <person name="Shin N.R."/>
            <person name="Okamura Y."/>
            <person name="Kirsch R."/>
            <person name="Pauchet Y."/>
        </authorList>
    </citation>
    <scope>NUCLEOTIDE SEQUENCE [LARGE SCALE GENOMIC DNA]</scope>
    <source>
        <strain evidence="2">EAD_L_NR</strain>
    </source>
</reference>
<dbReference type="PANTHER" id="PTHR36159">
    <property type="entry name" value="PROTEIN CBG23766"/>
    <property type="match status" value="1"/>
</dbReference>
<accession>A0AAV8VIX2</accession>
<dbReference type="Proteomes" id="UP001159042">
    <property type="component" value="Unassembled WGS sequence"/>
</dbReference>
<evidence type="ECO:0000259" key="1">
    <source>
        <dbReference type="Pfam" id="PF21738"/>
    </source>
</evidence>
<proteinExistence type="predicted"/>
<evidence type="ECO:0000313" key="3">
    <source>
        <dbReference type="Proteomes" id="UP001159042"/>
    </source>
</evidence>
<dbReference type="AlphaFoldDB" id="A0AAV8VIX2"/>
<feature type="domain" description="Double jelly roll-like" evidence="1">
    <location>
        <begin position="140"/>
        <end position="240"/>
    </location>
</feature>
<gene>
    <name evidence="2" type="ORF">NQ315_011282</name>
</gene>
<feature type="domain" description="Double jelly roll-like" evidence="1">
    <location>
        <begin position="74"/>
        <end position="127"/>
    </location>
</feature>
<dbReference type="InterPro" id="IPR049512">
    <property type="entry name" value="DJR-like_dom"/>
</dbReference>
<dbReference type="EMBL" id="JANEYG010000074">
    <property type="protein sequence ID" value="KAJ8914297.1"/>
    <property type="molecule type" value="Genomic_DNA"/>
</dbReference>
<evidence type="ECO:0000313" key="2">
    <source>
        <dbReference type="EMBL" id="KAJ8914297.1"/>
    </source>
</evidence>
<keyword evidence="3" id="KW-1185">Reference proteome</keyword>
<sequence>MEVLNVLEQPLVDNSIVSWEYHNYQPYINSSFEYNDELTIPIQELDAYILPCESMLYLEGKLTKDNDEPATKLKLINNAFAFLFRELRYELNGVLVDSVRNVGLTSTLKSYLSYNADESIALENAGWYPRSTSLGYCKCNDIDAVIAVDDSEKPKIHIEWIYLRMHHITVAIPQQLAVSNFIQILDKNKEILMSFRSWELIELPSIVENTKHMWPVKTTTKMETPRHVVIALQTGKKRKHKRKHV</sequence>
<protein>
    <recommendedName>
        <fullName evidence="1">Double jelly roll-like domain-containing protein</fullName>
    </recommendedName>
</protein>
<organism evidence="2 3">
    <name type="scientific">Exocentrus adspersus</name>
    <dbReference type="NCBI Taxonomy" id="1586481"/>
    <lineage>
        <taxon>Eukaryota</taxon>
        <taxon>Metazoa</taxon>
        <taxon>Ecdysozoa</taxon>
        <taxon>Arthropoda</taxon>
        <taxon>Hexapoda</taxon>
        <taxon>Insecta</taxon>
        <taxon>Pterygota</taxon>
        <taxon>Neoptera</taxon>
        <taxon>Endopterygota</taxon>
        <taxon>Coleoptera</taxon>
        <taxon>Polyphaga</taxon>
        <taxon>Cucujiformia</taxon>
        <taxon>Chrysomeloidea</taxon>
        <taxon>Cerambycidae</taxon>
        <taxon>Lamiinae</taxon>
        <taxon>Acanthocinini</taxon>
        <taxon>Exocentrus</taxon>
    </lineage>
</organism>
<comment type="caution">
    <text evidence="2">The sequence shown here is derived from an EMBL/GenBank/DDBJ whole genome shotgun (WGS) entry which is preliminary data.</text>
</comment>
<dbReference type="PANTHER" id="PTHR36159:SF1">
    <property type="entry name" value="RETROVIRUS-RELATED POL POLYPROTEIN FROM TRANSPOSON 412-LIKE PROTEIN"/>
    <property type="match status" value="1"/>
</dbReference>